<reference evidence="2" key="1">
    <citation type="submission" date="2016-08" db="EMBL/GenBank/DDBJ databases">
        <title>Complete Genome Seqeunce of Paenibacillus sp. BIHB 4019 from tea rhizoplane.</title>
        <authorList>
            <person name="Thakur R."/>
            <person name="Swarnkar M.K."/>
            <person name="Gulati A."/>
        </authorList>
    </citation>
    <scope>NUCLEOTIDE SEQUENCE [LARGE SCALE GENOMIC DNA]</scope>
    <source>
        <strain evidence="2">BIHB4019</strain>
    </source>
</reference>
<keyword evidence="1" id="KW-1133">Transmembrane helix</keyword>
<evidence type="ECO:0000313" key="2">
    <source>
        <dbReference type="EMBL" id="ANY68406.1"/>
    </source>
</evidence>
<protein>
    <submittedName>
        <fullName evidence="2">Sugar ABC transporter permease</fullName>
    </submittedName>
</protein>
<accession>A0A1B2DL22</accession>
<dbReference type="EMBL" id="CP016808">
    <property type="protein sequence ID" value="ANY68406.1"/>
    <property type="molecule type" value="Genomic_DNA"/>
</dbReference>
<evidence type="ECO:0000256" key="1">
    <source>
        <dbReference type="SAM" id="Phobius"/>
    </source>
</evidence>
<proteinExistence type="predicted"/>
<sequence>MKKPWLAILLSFIYPGLGHLYLGYVKKGIILLVVEFISILLISVVVGIFIYPIIWIYSIINAYQLSTKSQAAS</sequence>
<organism evidence="2">
    <name type="scientific">Paenibacillus sp. BIHB 4019</name>
    <dbReference type="NCBI Taxonomy" id="1870819"/>
    <lineage>
        <taxon>Bacteria</taxon>
        <taxon>Bacillati</taxon>
        <taxon>Bacillota</taxon>
        <taxon>Bacilli</taxon>
        <taxon>Bacillales</taxon>
        <taxon>Paenibacillaceae</taxon>
        <taxon>Paenibacillus</taxon>
    </lineage>
</organism>
<dbReference type="RefSeq" id="WP_099519549.1">
    <property type="nucleotide sequence ID" value="NZ_CP016808.1"/>
</dbReference>
<feature type="transmembrane region" description="Helical" evidence="1">
    <location>
        <begin position="28"/>
        <end position="60"/>
    </location>
</feature>
<gene>
    <name evidence="2" type="ORF">BBD42_19460</name>
</gene>
<dbReference type="AlphaFoldDB" id="A0A1B2DL22"/>
<keyword evidence="1" id="KW-0812">Transmembrane</keyword>
<name>A0A1B2DL22_9BACL</name>
<keyword evidence="1" id="KW-0472">Membrane</keyword>